<sequence>MAPGLAHPEFNEGYMTNPEINTELVQMLTDARLSARLQLLDALESKLDTLKANHASADQIISTLRAWANIRQLNVTKEGSI</sequence>
<feature type="coiled-coil region" evidence="1">
    <location>
        <begin position="33"/>
        <end position="60"/>
    </location>
</feature>
<organism evidence="2 3">
    <name type="scientific">Chania multitudinisentens RB-25</name>
    <dbReference type="NCBI Taxonomy" id="1441930"/>
    <lineage>
        <taxon>Bacteria</taxon>
        <taxon>Pseudomonadati</taxon>
        <taxon>Pseudomonadota</taxon>
        <taxon>Gammaproteobacteria</taxon>
        <taxon>Enterobacterales</taxon>
        <taxon>Yersiniaceae</taxon>
        <taxon>Chania</taxon>
    </lineage>
</organism>
<evidence type="ECO:0000313" key="2">
    <source>
        <dbReference type="EMBL" id="AHG22577.1"/>
    </source>
</evidence>
<dbReference type="STRING" id="1441930.Z042_01475"/>
<protein>
    <submittedName>
        <fullName evidence="2">Uncharacterized protein</fullName>
    </submittedName>
</protein>
<proteinExistence type="predicted"/>
<evidence type="ECO:0000313" key="3">
    <source>
        <dbReference type="Proteomes" id="UP000019030"/>
    </source>
</evidence>
<keyword evidence="1" id="KW-0175">Coiled coil</keyword>
<dbReference type="EMBL" id="CP007044">
    <property type="protein sequence ID" value="AHG22577.1"/>
    <property type="molecule type" value="Genomic_DNA"/>
</dbReference>
<keyword evidence="3" id="KW-1185">Reference proteome</keyword>
<gene>
    <name evidence="2" type="ORF">Z042_01475</name>
</gene>
<dbReference type="AlphaFoldDB" id="W0LJR3"/>
<evidence type="ECO:0000256" key="1">
    <source>
        <dbReference type="SAM" id="Coils"/>
    </source>
</evidence>
<accession>W0LJR3</accession>
<dbReference type="KEGG" id="sfo:Z042_01475"/>
<reference evidence="2 3" key="1">
    <citation type="submission" date="2014-01" db="EMBL/GenBank/DDBJ databases">
        <title>Isolation of Serratia multitudinisentens RB-25 from Ex-Landfill site.</title>
        <authorList>
            <person name="Robson E.H.J."/>
        </authorList>
    </citation>
    <scope>NUCLEOTIDE SEQUENCE [LARGE SCALE GENOMIC DNA]</scope>
    <source>
        <strain evidence="2 3">RB-25</strain>
    </source>
</reference>
<name>W0LJR3_9GAMM</name>
<dbReference type="RefSeq" id="WP_045784796.1">
    <property type="nucleotide sequence ID" value="NZ_CP007044.2"/>
</dbReference>
<dbReference type="HOGENOM" id="CLU_2571921_0_0_6"/>
<reference evidence="2 3" key="2">
    <citation type="submission" date="2015-03" db="EMBL/GenBank/DDBJ databases">
        <authorList>
            <person name="Chan K.-G."/>
        </authorList>
    </citation>
    <scope>NUCLEOTIDE SEQUENCE [LARGE SCALE GENOMIC DNA]</scope>
    <source>
        <strain evidence="2 3">RB-25</strain>
    </source>
</reference>
<dbReference type="Proteomes" id="UP000019030">
    <property type="component" value="Chromosome"/>
</dbReference>